<organism evidence="1 2">
    <name type="scientific">Pseudomonas cichorii</name>
    <dbReference type="NCBI Taxonomy" id="36746"/>
    <lineage>
        <taxon>Bacteria</taxon>
        <taxon>Pseudomonadati</taxon>
        <taxon>Pseudomonadota</taxon>
        <taxon>Gammaproteobacteria</taxon>
        <taxon>Pseudomonadales</taxon>
        <taxon>Pseudomonadaceae</taxon>
        <taxon>Pseudomonas</taxon>
    </lineage>
</organism>
<dbReference type="SUPFAM" id="SSF46785">
    <property type="entry name" value="Winged helix' DNA-binding domain"/>
    <property type="match status" value="1"/>
</dbReference>
<dbReference type="InterPro" id="IPR036390">
    <property type="entry name" value="WH_DNA-bd_sf"/>
</dbReference>
<accession>A0A3M4WE91</accession>
<reference evidence="1 2" key="1">
    <citation type="submission" date="2018-08" db="EMBL/GenBank/DDBJ databases">
        <title>Recombination of ecologically and evolutionarily significant loci maintains genetic cohesion in the Pseudomonas syringae species complex.</title>
        <authorList>
            <person name="Dillon M."/>
            <person name="Thakur S."/>
            <person name="Almeida R.N.D."/>
            <person name="Weir B.S."/>
            <person name="Guttman D.S."/>
        </authorList>
    </citation>
    <scope>NUCLEOTIDE SEQUENCE [LARGE SCALE GENOMIC DNA]</scope>
    <source>
        <strain evidence="1 2">ICMP 6917</strain>
    </source>
</reference>
<dbReference type="EMBL" id="RBRY01000026">
    <property type="protein sequence ID" value="RMR62306.1"/>
    <property type="molecule type" value="Genomic_DNA"/>
</dbReference>
<dbReference type="RefSeq" id="WP_122320415.1">
    <property type="nucleotide sequence ID" value="NZ_RBRY01000026.1"/>
</dbReference>
<name>A0A3M4WE91_PSECI</name>
<dbReference type="Gene3D" id="1.10.10.10">
    <property type="entry name" value="Winged helix-like DNA-binding domain superfamily/Winged helix DNA-binding domain"/>
    <property type="match status" value="1"/>
</dbReference>
<dbReference type="InterPro" id="IPR036388">
    <property type="entry name" value="WH-like_DNA-bd_sf"/>
</dbReference>
<evidence type="ECO:0000313" key="1">
    <source>
        <dbReference type="EMBL" id="RMR62306.1"/>
    </source>
</evidence>
<protein>
    <submittedName>
        <fullName evidence="1">Uncharacterized protein</fullName>
    </submittedName>
</protein>
<comment type="caution">
    <text evidence="1">The sequence shown here is derived from an EMBL/GenBank/DDBJ whole genome shotgun (WGS) entry which is preliminary data.</text>
</comment>
<sequence length="211" mass="23535">MRPWSKVPAWWSDEIALLRGGAHAGRSQAMLRVVFALATMTPTAKTYTVVSSVSELMERTGLSRPMVRQALVDVEARGWIRHKPGGGKLKSEYTLVCPHFEAEKDGYYYKIPNNEVVNNLPKISRRGEKALAALKIYAVLLIVRPNQARISSINVENLRNRAAVQWTSLRDGLSILATYGMIVVDKAPGDEGEYVKNQYVIKGDIVREIPA</sequence>
<dbReference type="Proteomes" id="UP000278332">
    <property type="component" value="Unassembled WGS sequence"/>
</dbReference>
<gene>
    <name evidence="1" type="ORF">ALP84_200038</name>
</gene>
<proteinExistence type="predicted"/>
<dbReference type="AlphaFoldDB" id="A0A3M4WE91"/>
<evidence type="ECO:0000313" key="2">
    <source>
        <dbReference type="Proteomes" id="UP000278332"/>
    </source>
</evidence>